<dbReference type="GO" id="GO:0004497">
    <property type="term" value="F:monooxygenase activity"/>
    <property type="evidence" value="ECO:0007669"/>
    <property type="project" value="UniProtKB-ARBA"/>
</dbReference>
<dbReference type="Pfam" id="PF00848">
    <property type="entry name" value="Ring_hydroxyl_A"/>
    <property type="match status" value="1"/>
</dbReference>
<reference evidence="9 10" key="1">
    <citation type="submission" date="2015-01" db="EMBL/GenBank/DDBJ databases">
        <title>Genome sequence of Mycobacterium llatzerense and Mycobacterium immunogenum recovered from brain abscess.</title>
        <authorList>
            <person name="Greninger A.L."/>
            <person name="Langelier C."/>
            <person name="Cunningham G."/>
            <person name="Chiu C.Y."/>
            <person name="Miller S."/>
        </authorList>
    </citation>
    <scope>NUCLEOTIDE SEQUENCE [LARGE SCALE GENOMIC DNA]</scope>
    <source>
        <strain evidence="9 10">CLUC14</strain>
    </source>
</reference>
<dbReference type="Gene3D" id="3.90.380.10">
    <property type="entry name" value="Naphthalene 1,2-dioxygenase Alpha Subunit, Chain A, domain 1"/>
    <property type="match status" value="1"/>
</dbReference>
<feature type="domain" description="Rieske" evidence="8">
    <location>
        <begin position="50"/>
        <end position="161"/>
    </location>
</feature>
<dbReference type="SUPFAM" id="SSF55961">
    <property type="entry name" value="Bet v1-like"/>
    <property type="match status" value="1"/>
</dbReference>
<dbReference type="GO" id="GO:0051537">
    <property type="term" value="F:2 iron, 2 sulfur cluster binding"/>
    <property type="evidence" value="ECO:0007669"/>
    <property type="project" value="UniProtKB-KW"/>
</dbReference>
<dbReference type="RefSeq" id="WP_043986403.1">
    <property type="nucleotide sequence ID" value="NZ_JXST01000022.1"/>
</dbReference>
<keyword evidence="4" id="KW-0560">Oxidoreductase</keyword>
<dbReference type="PRINTS" id="PR00090">
    <property type="entry name" value="RNGDIOXGNASE"/>
</dbReference>
<dbReference type="PANTHER" id="PTHR43756:SF5">
    <property type="entry name" value="CHOLINE MONOOXYGENASE, CHLOROPLASTIC"/>
    <property type="match status" value="1"/>
</dbReference>
<dbReference type="OrthoDB" id="5243643at2"/>
<accession>A0A0D1L4L3</accession>
<dbReference type="PROSITE" id="PS51296">
    <property type="entry name" value="RIESKE"/>
    <property type="match status" value="1"/>
</dbReference>
<keyword evidence="6" id="KW-0411">Iron-sulfur</keyword>
<feature type="region of interest" description="Disordered" evidence="7">
    <location>
        <begin position="1"/>
        <end position="20"/>
    </location>
</feature>
<gene>
    <name evidence="9" type="ORF">TL10_16265</name>
</gene>
<evidence type="ECO:0000256" key="5">
    <source>
        <dbReference type="ARBA" id="ARBA00023004"/>
    </source>
</evidence>
<dbReference type="InterPro" id="IPR001663">
    <property type="entry name" value="Rng_hydr_dOase-A"/>
</dbReference>
<dbReference type="InterPro" id="IPR036922">
    <property type="entry name" value="Rieske_2Fe-2S_sf"/>
</dbReference>
<dbReference type="STRING" id="280871.TL10_16265"/>
<evidence type="ECO:0000256" key="3">
    <source>
        <dbReference type="ARBA" id="ARBA00022723"/>
    </source>
</evidence>
<comment type="cofactor">
    <cofactor evidence="1">
        <name>Fe cation</name>
        <dbReference type="ChEBI" id="CHEBI:24875"/>
    </cofactor>
</comment>
<dbReference type="Gene3D" id="2.102.10.10">
    <property type="entry name" value="Rieske [2Fe-2S] iron-sulphur domain"/>
    <property type="match status" value="1"/>
</dbReference>
<keyword evidence="5" id="KW-0408">Iron</keyword>
<evidence type="ECO:0000256" key="2">
    <source>
        <dbReference type="ARBA" id="ARBA00022714"/>
    </source>
</evidence>
<evidence type="ECO:0000259" key="8">
    <source>
        <dbReference type="PROSITE" id="PS51296"/>
    </source>
</evidence>
<dbReference type="GO" id="GO:0016705">
    <property type="term" value="F:oxidoreductase activity, acting on paired donors, with incorporation or reduction of molecular oxygen"/>
    <property type="evidence" value="ECO:0007669"/>
    <property type="project" value="UniProtKB-ARBA"/>
</dbReference>
<dbReference type="CDD" id="cd03469">
    <property type="entry name" value="Rieske_RO_Alpha_N"/>
    <property type="match status" value="1"/>
</dbReference>
<evidence type="ECO:0000256" key="7">
    <source>
        <dbReference type="SAM" id="MobiDB-lite"/>
    </source>
</evidence>
<keyword evidence="3" id="KW-0479">Metal-binding</keyword>
<dbReference type="AlphaFoldDB" id="A0A0D1L4L3"/>
<name>A0A0D1L4L3_9MYCO</name>
<evidence type="ECO:0000313" key="9">
    <source>
        <dbReference type="EMBL" id="KIU15860.1"/>
    </source>
</evidence>
<dbReference type="EMBL" id="JXST01000022">
    <property type="protein sequence ID" value="KIU15860.1"/>
    <property type="molecule type" value="Genomic_DNA"/>
</dbReference>
<keyword evidence="2" id="KW-0001">2Fe-2S</keyword>
<dbReference type="SUPFAM" id="SSF50022">
    <property type="entry name" value="ISP domain"/>
    <property type="match status" value="1"/>
</dbReference>
<dbReference type="Proteomes" id="UP000032221">
    <property type="component" value="Unassembled WGS sequence"/>
</dbReference>
<sequence length="439" mass="49843">MTTHAEPDAAAVNSSPTPFAVEDPTSISTKRYHSPEFAAWEDEKLWKHCWQMACREDQIPEPGDFIEYEIRGRSILIVRQNDYTVKGFFNACLHRATALGEGSGEFMGGQIVCPYHGWRWNIDGTNTEVFAEAGFEKRCLEPEKLRLREVRTASALGMIFINTDPDGPSFADTVGHAVPIFERIGWDRMKVRWWRYAILPANWKIAQEAFMESYHLPQAHPSLNMGATEYNDATTYEVLPGGNAHMTAPTLPLPDGMTPAEYFRRYNQAMHHDFVAYPTDREMFIQAGLQNKKIPDENYVEAFFSDLYTYAESAGIPLPPIESGLFAFGHIFPNLTLLSQYGSAIMYRSRPLGDGTDRCMYEVWALQIPAAGDDCDPPELEGPMAMEDWPRILQEDFANVIGQQKGVRSEALDGLIFSETLEPMITNHHQELDRYLRSY</sequence>
<keyword evidence="10" id="KW-1185">Reference proteome</keyword>
<evidence type="ECO:0000256" key="4">
    <source>
        <dbReference type="ARBA" id="ARBA00023002"/>
    </source>
</evidence>
<dbReference type="GO" id="GO:0005506">
    <property type="term" value="F:iron ion binding"/>
    <property type="evidence" value="ECO:0007669"/>
    <property type="project" value="InterPro"/>
</dbReference>
<organism evidence="9 10">
    <name type="scientific">Mycolicibacterium llatzerense</name>
    <dbReference type="NCBI Taxonomy" id="280871"/>
    <lineage>
        <taxon>Bacteria</taxon>
        <taxon>Bacillati</taxon>
        <taxon>Actinomycetota</taxon>
        <taxon>Actinomycetes</taxon>
        <taxon>Mycobacteriales</taxon>
        <taxon>Mycobacteriaceae</taxon>
        <taxon>Mycolicibacterium</taxon>
    </lineage>
</organism>
<dbReference type="Pfam" id="PF00355">
    <property type="entry name" value="Rieske"/>
    <property type="match status" value="1"/>
</dbReference>
<protein>
    <submittedName>
        <fullName evidence="9">(2Fe-2S)-binding protein</fullName>
    </submittedName>
</protein>
<dbReference type="InterPro" id="IPR017941">
    <property type="entry name" value="Rieske_2Fe-2S"/>
</dbReference>
<dbReference type="PANTHER" id="PTHR43756">
    <property type="entry name" value="CHOLINE MONOOXYGENASE, CHLOROPLASTIC"/>
    <property type="match status" value="1"/>
</dbReference>
<dbReference type="PATRIC" id="fig|280871.6.peg.3375"/>
<evidence type="ECO:0000256" key="1">
    <source>
        <dbReference type="ARBA" id="ARBA00001962"/>
    </source>
</evidence>
<evidence type="ECO:0000313" key="10">
    <source>
        <dbReference type="Proteomes" id="UP000032221"/>
    </source>
</evidence>
<dbReference type="InterPro" id="IPR015879">
    <property type="entry name" value="Ring_hydroxy_dOase_asu_C_dom"/>
</dbReference>
<comment type="caution">
    <text evidence="9">The sequence shown here is derived from an EMBL/GenBank/DDBJ whole genome shotgun (WGS) entry which is preliminary data.</text>
</comment>
<evidence type="ECO:0000256" key="6">
    <source>
        <dbReference type="ARBA" id="ARBA00023014"/>
    </source>
</evidence>
<proteinExistence type="predicted"/>